<dbReference type="InParanoid" id="D8M9T0"/>
<protein>
    <recommendedName>
        <fullName evidence="1">Thioredoxin domain-containing protein</fullName>
    </recommendedName>
</protein>
<dbReference type="SUPFAM" id="SSF52833">
    <property type="entry name" value="Thioredoxin-like"/>
    <property type="match status" value="3"/>
</dbReference>
<evidence type="ECO:0000259" key="1">
    <source>
        <dbReference type="PROSITE" id="PS51352"/>
    </source>
</evidence>
<name>D8M9T0_BLAHO</name>
<evidence type="ECO:0000313" key="3">
    <source>
        <dbReference type="Proteomes" id="UP000008312"/>
    </source>
</evidence>
<proteinExistence type="predicted"/>
<dbReference type="AlphaFoldDB" id="D8M9T0"/>
<dbReference type="PANTHER" id="PTHR46472">
    <property type="entry name" value="NUCLEOREDOXIN"/>
    <property type="match status" value="1"/>
</dbReference>
<organism evidence="2">
    <name type="scientific">Blastocystis hominis</name>
    <dbReference type="NCBI Taxonomy" id="12968"/>
    <lineage>
        <taxon>Eukaryota</taxon>
        <taxon>Sar</taxon>
        <taxon>Stramenopiles</taxon>
        <taxon>Bigyra</taxon>
        <taxon>Opalozoa</taxon>
        <taxon>Opalinata</taxon>
        <taxon>Blastocystidae</taxon>
        <taxon>Blastocystis</taxon>
    </lineage>
</organism>
<feature type="domain" description="Thioredoxin" evidence="1">
    <location>
        <begin position="201"/>
        <end position="381"/>
    </location>
</feature>
<dbReference type="Gene3D" id="3.40.30.10">
    <property type="entry name" value="Glutaredoxin"/>
    <property type="match status" value="4"/>
</dbReference>
<dbReference type="GO" id="GO:0030178">
    <property type="term" value="P:negative regulation of Wnt signaling pathway"/>
    <property type="evidence" value="ECO:0007669"/>
    <property type="project" value="TreeGrafter"/>
</dbReference>
<reference evidence="2" key="1">
    <citation type="submission" date="2010-02" db="EMBL/GenBank/DDBJ databases">
        <title>Sequencing and annotation of the Blastocystis hominis genome.</title>
        <authorList>
            <person name="Wincker P."/>
        </authorList>
    </citation>
    <scope>NUCLEOTIDE SEQUENCE</scope>
    <source>
        <strain evidence="2">Singapore isolate B</strain>
    </source>
</reference>
<sequence>MFTPKLRQTYLQLKAAGKDFEVVFCSFDRSQRDFEEYFGTMPWLAVPFDREDLRQSLGNTFDVSGIPTLLLMDESGVYNSDGRTSVMMNPQVMADYSSVFGETLLSKNGPVDVSTLNGKMVGVYFSAHWCAPCRQFTPVLRKIYLNLKKAGQPFEIVFCSKDSDQKGFDEYYGAMPWLAVDFKNAELRETLSQLFAVEGIPRLVMLSPEGVLNPNAKDDVLANENGFPWKQPTVKELVAPNVRKGDELVGEAAVAGKYVGLYFSAHWCGPCKLFTPQLIEVYKKLQEAGQPFEVVFCSLDNDEKEYKEYYGSMPWMTLGYNSPIVQKLKNILGFEGIPTLVLCNTEMEPITDDGVSSVKSTGVEGFPWLPSAVKDLNAEPDDINARRCLVAFMDGDCCDDAKKDAVVETLNQIAEQIMGEVSIFYVREAGDVSTQIRGMIQQTECPLLSIVDIPDEGGYYLAPSNELTAENILSFVNGVVSGSVERKQMVA</sequence>
<gene>
    <name evidence="2" type="ORF">GSBLH_T00004503001</name>
</gene>
<dbReference type="InterPro" id="IPR012336">
    <property type="entry name" value="Thioredoxin-like_fold"/>
</dbReference>
<dbReference type="PANTHER" id="PTHR46472:SF1">
    <property type="entry name" value="NUCLEOREDOXIN"/>
    <property type="match status" value="1"/>
</dbReference>
<accession>D8M9T0</accession>
<evidence type="ECO:0000313" key="2">
    <source>
        <dbReference type="EMBL" id="CBK24819.2"/>
    </source>
</evidence>
<dbReference type="InterPro" id="IPR036249">
    <property type="entry name" value="Thioredoxin-like_sf"/>
</dbReference>
<dbReference type="GeneID" id="24921527"/>
<dbReference type="RefSeq" id="XP_012898867.1">
    <property type="nucleotide sequence ID" value="XM_013043413.1"/>
</dbReference>
<dbReference type="OrthoDB" id="409136at2759"/>
<dbReference type="Pfam" id="PF13905">
    <property type="entry name" value="Thioredoxin_8"/>
    <property type="match status" value="3"/>
</dbReference>
<dbReference type="OMA" id="NAPCRQF"/>
<dbReference type="GO" id="GO:0004791">
    <property type="term" value="F:thioredoxin-disulfide reductase (NADPH) activity"/>
    <property type="evidence" value="ECO:0007669"/>
    <property type="project" value="TreeGrafter"/>
</dbReference>
<dbReference type="GO" id="GO:0005634">
    <property type="term" value="C:nucleus"/>
    <property type="evidence" value="ECO:0007669"/>
    <property type="project" value="TreeGrafter"/>
</dbReference>
<dbReference type="EMBL" id="FN668689">
    <property type="protein sequence ID" value="CBK24819.2"/>
    <property type="molecule type" value="Genomic_DNA"/>
</dbReference>
<dbReference type="InterPro" id="IPR013766">
    <property type="entry name" value="Thioredoxin_domain"/>
</dbReference>
<dbReference type="Proteomes" id="UP000008312">
    <property type="component" value="Unassembled WGS sequence"/>
</dbReference>
<dbReference type="GO" id="GO:0031397">
    <property type="term" value="P:negative regulation of protein ubiquitination"/>
    <property type="evidence" value="ECO:0007669"/>
    <property type="project" value="TreeGrafter"/>
</dbReference>
<keyword evidence="3" id="KW-1185">Reference proteome</keyword>
<dbReference type="PROSITE" id="PS51352">
    <property type="entry name" value="THIOREDOXIN_2"/>
    <property type="match status" value="1"/>
</dbReference>